<dbReference type="OrthoDB" id="1100386at2759"/>
<dbReference type="Gene3D" id="2.60.120.740">
    <property type="match status" value="2"/>
</dbReference>
<keyword evidence="3" id="KW-0732">Signal</keyword>
<evidence type="ECO:0000313" key="6">
    <source>
        <dbReference type="Proteomes" id="UP000261560"/>
    </source>
</evidence>
<dbReference type="CDD" id="cd22833">
    <property type="entry name" value="Gal_Rha_Lectin_CSL1-2_RBL_SML_rpt1"/>
    <property type="match status" value="1"/>
</dbReference>
<dbReference type="CDD" id="cd22835">
    <property type="entry name" value="Gal_Rha_Lectin_SML_rpt2"/>
    <property type="match status" value="1"/>
</dbReference>
<evidence type="ECO:0000256" key="1">
    <source>
        <dbReference type="ARBA" id="ARBA00022734"/>
    </source>
</evidence>
<dbReference type="AlphaFoldDB" id="A0A3B3BQU6"/>
<dbReference type="GeneTree" id="ENSGT00940000154285"/>
<dbReference type="InterPro" id="IPR000922">
    <property type="entry name" value="Lectin_gal-bd_dom"/>
</dbReference>
<keyword evidence="2" id="KW-0677">Repeat</keyword>
<evidence type="ECO:0000259" key="4">
    <source>
        <dbReference type="PROSITE" id="PS50228"/>
    </source>
</evidence>
<dbReference type="Proteomes" id="UP000261560">
    <property type="component" value="Unplaced"/>
</dbReference>
<dbReference type="KEGG" id="oml:112159081"/>
<keyword evidence="6" id="KW-1185">Reference proteome</keyword>
<dbReference type="Ensembl" id="ENSOMET00000003790.1">
    <property type="protein sequence ID" value="ENSOMEP00000026747.1"/>
    <property type="gene ID" value="ENSOMEG00000008751.1"/>
</dbReference>
<evidence type="ECO:0000313" key="5">
    <source>
        <dbReference type="Ensembl" id="ENSOMEP00000007654.1"/>
    </source>
</evidence>
<organism evidence="5 6">
    <name type="scientific">Oryzias melastigma</name>
    <name type="common">Marine medaka</name>
    <dbReference type="NCBI Taxonomy" id="30732"/>
    <lineage>
        <taxon>Eukaryota</taxon>
        <taxon>Metazoa</taxon>
        <taxon>Chordata</taxon>
        <taxon>Craniata</taxon>
        <taxon>Vertebrata</taxon>
        <taxon>Euteleostomi</taxon>
        <taxon>Actinopterygii</taxon>
        <taxon>Neopterygii</taxon>
        <taxon>Teleostei</taxon>
        <taxon>Neoteleostei</taxon>
        <taxon>Acanthomorphata</taxon>
        <taxon>Ovalentaria</taxon>
        <taxon>Atherinomorphae</taxon>
        <taxon>Beloniformes</taxon>
        <taxon>Adrianichthyidae</taxon>
        <taxon>Oryziinae</taxon>
        <taxon>Oryzias</taxon>
    </lineage>
</organism>
<dbReference type="FunFam" id="2.60.120.740:FF:000001">
    <property type="entry name" value="Adhesion G protein-coupled receptor L2"/>
    <property type="match status" value="1"/>
</dbReference>
<dbReference type="PaxDb" id="30732-ENSOMEP00000026747"/>
<feature type="chain" id="PRO_5044588635" evidence="3">
    <location>
        <begin position="26"/>
        <end position="226"/>
    </location>
</feature>
<dbReference type="PROSITE" id="PS50228">
    <property type="entry name" value="SUEL_LECTIN"/>
    <property type="match status" value="2"/>
</dbReference>
<dbReference type="STRING" id="30732.ENSOMEP00000026747"/>
<name>A0A3B3BQU6_ORYME</name>
<dbReference type="OMA" id="NTLICGI"/>
<dbReference type="GO" id="GO:0030246">
    <property type="term" value="F:carbohydrate binding"/>
    <property type="evidence" value="ECO:0007669"/>
    <property type="project" value="UniProtKB-KW"/>
</dbReference>
<evidence type="ECO:0000256" key="3">
    <source>
        <dbReference type="SAM" id="SignalP"/>
    </source>
</evidence>
<reference evidence="5" key="1">
    <citation type="submission" date="2025-05" db="UniProtKB">
        <authorList>
            <consortium name="Ensembl"/>
        </authorList>
    </citation>
    <scope>IDENTIFICATION</scope>
</reference>
<sequence>MQLFRLSATMLVAAVCLFMASGVSTETVTTCVDFDDVVHRLECEKGVISVESALYGRANSFICHEGKPTHQTSDTNCHQSGAENFVKSRCNNKTFCEINRVDVSSEDPCYGTYKYLQTNFTCIHTKTTHLFACQESYAHLKCDYGMDIYVLSANYGRNNHTICSANRTPSQIEDVTCSNPTPIVAQRCNGRNSCTIRASNSVFGAPCDGTYKYLDLTYACQYPTHC</sequence>
<keyword evidence="1" id="KW-0430">Lectin</keyword>
<evidence type="ECO:0000256" key="2">
    <source>
        <dbReference type="ARBA" id="ARBA00022737"/>
    </source>
</evidence>
<feature type="domain" description="SUEL-type lectin" evidence="4">
    <location>
        <begin position="132"/>
        <end position="221"/>
    </location>
</feature>
<dbReference type="Pfam" id="PF02140">
    <property type="entry name" value="SUEL_Lectin"/>
    <property type="match status" value="2"/>
</dbReference>
<dbReference type="GeneID" id="112159081"/>
<dbReference type="RefSeq" id="XP_024148697.1">
    <property type="nucleotide sequence ID" value="XM_024292929.2"/>
</dbReference>
<dbReference type="InterPro" id="IPR043159">
    <property type="entry name" value="Lectin_gal-bd_sf"/>
</dbReference>
<dbReference type="Ensembl" id="ENSOMET00000003759.1">
    <property type="protein sequence ID" value="ENSOMEP00000007654.1"/>
    <property type="gene ID" value="ENSOMEG00000008751.1"/>
</dbReference>
<proteinExistence type="predicted"/>
<feature type="signal peptide" evidence="3">
    <location>
        <begin position="1"/>
        <end position="25"/>
    </location>
</feature>
<protein>
    <submittedName>
        <fullName evidence="5">L-rhamnose-binding lectin SML-like</fullName>
    </submittedName>
</protein>
<dbReference type="PANTHER" id="PTHR46780">
    <property type="entry name" value="PROTEIN EVA-1"/>
    <property type="match status" value="1"/>
</dbReference>
<feature type="domain" description="SUEL-type lectin" evidence="4">
    <location>
        <begin position="41"/>
        <end position="123"/>
    </location>
</feature>
<accession>A0A3B3BQU6</accession>